<accession>A0ABP9X929</accession>
<comment type="caution">
    <text evidence="1">The sequence shown here is derived from an EMBL/GenBank/DDBJ whole genome shotgun (WGS) entry which is preliminary data.</text>
</comment>
<keyword evidence="2" id="KW-1185">Reference proteome</keyword>
<dbReference type="EMBL" id="BAABRU010000030">
    <property type="protein sequence ID" value="GAA5531040.1"/>
    <property type="molecule type" value="Genomic_DNA"/>
</dbReference>
<proteinExistence type="predicted"/>
<reference evidence="1 2" key="1">
    <citation type="submission" date="2024-02" db="EMBL/GenBank/DDBJ databases">
        <title>Herpetosiphon gulosus NBRC 112829.</title>
        <authorList>
            <person name="Ichikawa N."/>
            <person name="Katano-Makiyama Y."/>
            <person name="Hidaka K."/>
        </authorList>
    </citation>
    <scope>NUCLEOTIDE SEQUENCE [LARGE SCALE GENOMIC DNA]</scope>
    <source>
        <strain evidence="1 2">NBRC 112829</strain>
    </source>
</reference>
<evidence type="ECO:0000313" key="1">
    <source>
        <dbReference type="EMBL" id="GAA5531040.1"/>
    </source>
</evidence>
<name>A0ABP9X929_9CHLR</name>
<gene>
    <name evidence="1" type="ORF">Hgul01_04864</name>
</gene>
<sequence length="199" mass="22867">MSYPTLTYDALTTIQPYSLYPLTMLDLLTDDLLALAERLRADGYHCVVLDGTELTSKRECHLAFAYAYDFEGHNDYQGIRNPSWDSFSSEMRCAGTVVEHNQLRQQYRGFVLVYLHPKTLFDADVVNFAMLLDILIGTVAEHYRAKGIPFNVVLSPINTRLYQFLKTLKINDRASPAFNPFLEALYDHSTFDPFLEDDF</sequence>
<evidence type="ECO:0000313" key="2">
    <source>
        <dbReference type="Proteomes" id="UP001428290"/>
    </source>
</evidence>
<dbReference type="RefSeq" id="WP_345724625.1">
    <property type="nucleotide sequence ID" value="NZ_BAABRU010000030.1"/>
</dbReference>
<protein>
    <submittedName>
        <fullName evidence="1">Uncharacterized protein</fullName>
    </submittedName>
</protein>
<dbReference type="Proteomes" id="UP001428290">
    <property type="component" value="Unassembled WGS sequence"/>
</dbReference>
<organism evidence="1 2">
    <name type="scientific">Herpetosiphon gulosus</name>
    <dbReference type="NCBI Taxonomy" id="1973496"/>
    <lineage>
        <taxon>Bacteria</taxon>
        <taxon>Bacillati</taxon>
        <taxon>Chloroflexota</taxon>
        <taxon>Chloroflexia</taxon>
        <taxon>Herpetosiphonales</taxon>
        <taxon>Herpetosiphonaceae</taxon>
        <taxon>Herpetosiphon</taxon>
    </lineage>
</organism>